<keyword evidence="2" id="KW-1185">Reference proteome</keyword>
<dbReference type="PANTHER" id="PTHR38542:SF2">
    <property type="entry name" value="REPLICATION FACTOR A C-TERMINAL DOMAIN-CONTAINING PROTEIN"/>
    <property type="match status" value="1"/>
</dbReference>
<evidence type="ECO:0000313" key="1">
    <source>
        <dbReference type="EMBL" id="KAH7567895.1"/>
    </source>
</evidence>
<organism evidence="1 2">
    <name type="scientific">Xanthoceras sorbifolium</name>
    <dbReference type="NCBI Taxonomy" id="99658"/>
    <lineage>
        <taxon>Eukaryota</taxon>
        <taxon>Viridiplantae</taxon>
        <taxon>Streptophyta</taxon>
        <taxon>Embryophyta</taxon>
        <taxon>Tracheophyta</taxon>
        <taxon>Spermatophyta</taxon>
        <taxon>Magnoliopsida</taxon>
        <taxon>eudicotyledons</taxon>
        <taxon>Gunneridae</taxon>
        <taxon>Pentapetalae</taxon>
        <taxon>rosids</taxon>
        <taxon>malvids</taxon>
        <taxon>Sapindales</taxon>
        <taxon>Sapindaceae</taxon>
        <taxon>Xanthoceroideae</taxon>
        <taxon>Xanthoceras</taxon>
    </lineage>
</organism>
<comment type="caution">
    <text evidence="1">The sequence shown here is derived from an EMBL/GenBank/DDBJ whole genome shotgun (WGS) entry which is preliminary data.</text>
</comment>
<evidence type="ECO:0008006" key="3">
    <source>
        <dbReference type="Google" id="ProtNLM"/>
    </source>
</evidence>
<sequence>MTSAIGWYGPLIDLSRAASHVGDLVQLIVFVHRSTPFQYKLSKGGEAVRTDIHVGDDTRPFFCVSLWQKQMGLTAIAGDVILLQNVKLIKFGDVVEAKTVQYSSLQCLIHPYESLMSKGIDELLVGCQVGKTTKEKLSKVIEWVQRSKSAFRIELPSSQKRQLSRNWNVPEERKSRDCFSLSEVTRLTNSCKATFNASVGEIFLPITWRQLGEFENEKMFISRRLFKLVDKDLVEDLVCTGCQLCGSPLDLGCGSTLERNSVPLHCDRSSNRLHVVNFIYRPFMLYVWDELEYMPLLVRNNGAELLFGNIKAERVYQCYKERKHDQYPDTKDVKRENHYNNARATKLHKVATEAVLHSCSLDAEKQQCDKNINSYLIWLILLRMLLKQGKNSPLKFEVVVNGGLDKENGRYEMVGVSVPCFITKYPAH</sequence>
<dbReference type="PANTHER" id="PTHR38542">
    <property type="entry name" value="OS04G0450500 PROTEIN"/>
    <property type="match status" value="1"/>
</dbReference>
<proteinExistence type="predicted"/>
<reference evidence="1 2" key="1">
    <citation type="submission" date="2021-02" db="EMBL/GenBank/DDBJ databases">
        <title>Plant Genome Project.</title>
        <authorList>
            <person name="Zhang R.-G."/>
        </authorList>
    </citation>
    <scope>NUCLEOTIDE SEQUENCE [LARGE SCALE GENOMIC DNA]</scope>
    <source>
        <tissue evidence="1">Leaves</tissue>
    </source>
</reference>
<evidence type="ECO:0000313" key="2">
    <source>
        <dbReference type="Proteomes" id="UP000827721"/>
    </source>
</evidence>
<gene>
    <name evidence="1" type="ORF">JRO89_XS07G0178100</name>
</gene>
<accession>A0ABQ8HU48</accession>
<name>A0ABQ8HU48_9ROSI</name>
<protein>
    <recommendedName>
        <fullName evidence="3">CST complex subunit CTC1</fullName>
    </recommendedName>
</protein>
<dbReference type="EMBL" id="JAFEMO010000007">
    <property type="protein sequence ID" value="KAH7567895.1"/>
    <property type="molecule type" value="Genomic_DNA"/>
</dbReference>
<dbReference type="Proteomes" id="UP000827721">
    <property type="component" value="Unassembled WGS sequence"/>
</dbReference>